<name>A0ABX5KWA3_9BURK</name>
<dbReference type="CDD" id="cd06579">
    <property type="entry name" value="TM_PBP1_transp_AraH_like"/>
    <property type="match status" value="1"/>
</dbReference>
<keyword evidence="2" id="KW-0813">Transport</keyword>
<evidence type="ECO:0000256" key="11">
    <source>
        <dbReference type="SAM" id="MobiDB-lite"/>
    </source>
</evidence>
<feature type="transmembrane region" description="Helical" evidence="12">
    <location>
        <begin position="146"/>
        <end position="168"/>
    </location>
</feature>
<evidence type="ECO:0000256" key="6">
    <source>
        <dbReference type="ARBA" id="ARBA00022692"/>
    </source>
</evidence>
<keyword evidence="14" id="KW-1185">Reference proteome</keyword>
<evidence type="ECO:0000256" key="2">
    <source>
        <dbReference type="ARBA" id="ARBA00022448"/>
    </source>
</evidence>
<evidence type="ECO:0000256" key="4">
    <source>
        <dbReference type="ARBA" id="ARBA00022519"/>
    </source>
</evidence>
<evidence type="ECO:0000256" key="12">
    <source>
        <dbReference type="SAM" id="Phobius"/>
    </source>
</evidence>
<keyword evidence="6 12" id="KW-0812">Transmembrane</keyword>
<evidence type="ECO:0000256" key="5">
    <source>
        <dbReference type="ARBA" id="ARBA00022597"/>
    </source>
</evidence>
<comment type="function">
    <text evidence="9">Part of the binding-protein-dependent transport system for D-xylose. Probably responsible for the translocation of the substrate across the membrane.</text>
</comment>
<evidence type="ECO:0000256" key="8">
    <source>
        <dbReference type="ARBA" id="ARBA00023136"/>
    </source>
</evidence>
<evidence type="ECO:0000313" key="13">
    <source>
        <dbReference type="EMBL" id="PVX85118.1"/>
    </source>
</evidence>
<evidence type="ECO:0000256" key="7">
    <source>
        <dbReference type="ARBA" id="ARBA00022989"/>
    </source>
</evidence>
<dbReference type="Proteomes" id="UP000245712">
    <property type="component" value="Unassembled WGS sequence"/>
</dbReference>
<dbReference type="PANTHER" id="PTHR32196:SF32">
    <property type="entry name" value="XYLOSE TRANSPORT SYSTEM PERMEASE PROTEIN XYLH"/>
    <property type="match status" value="1"/>
</dbReference>
<organism evidence="13 14">
    <name type="scientific">Paraburkholderia unamae</name>
    <dbReference type="NCBI Taxonomy" id="219649"/>
    <lineage>
        <taxon>Bacteria</taxon>
        <taxon>Pseudomonadati</taxon>
        <taxon>Pseudomonadota</taxon>
        <taxon>Betaproteobacteria</taxon>
        <taxon>Burkholderiales</taxon>
        <taxon>Burkholderiaceae</taxon>
        <taxon>Paraburkholderia</taxon>
    </lineage>
</organism>
<feature type="transmembrane region" description="Helical" evidence="12">
    <location>
        <begin position="411"/>
        <end position="430"/>
    </location>
</feature>
<evidence type="ECO:0000256" key="10">
    <source>
        <dbReference type="ARBA" id="ARBA00035686"/>
    </source>
</evidence>
<evidence type="ECO:0000256" key="9">
    <source>
        <dbReference type="ARBA" id="ARBA00035611"/>
    </source>
</evidence>
<feature type="transmembrane region" description="Helical" evidence="12">
    <location>
        <begin position="94"/>
        <end position="117"/>
    </location>
</feature>
<keyword evidence="4" id="KW-0997">Cell inner membrane</keyword>
<dbReference type="InterPro" id="IPR001851">
    <property type="entry name" value="ABC_transp_permease"/>
</dbReference>
<feature type="transmembrane region" description="Helical" evidence="12">
    <location>
        <begin position="214"/>
        <end position="236"/>
    </location>
</feature>
<feature type="transmembrane region" description="Helical" evidence="12">
    <location>
        <begin position="363"/>
        <end position="381"/>
    </location>
</feature>
<feature type="transmembrane region" description="Helical" evidence="12">
    <location>
        <begin position="175"/>
        <end position="194"/>
    </location>
</feature>
<evidence type="ECO:0000256" key="1">
    <source>
        <dbReference type="ARBA" id="ARBA00004651"/>
    </source>
</evidence>
<reference evidence="13 14" key="1">
    <citation type="submission" date="2018-05" db="EMBL/GenBank/DDBJ databases">
        <title>Genomic Encyclopedia of Type Strains, Phase IV (KMG-V): Genome sequencing to study the core and pangenomes of soil and plant-associated prokaryotes.</title>
        <authorList>
            <person name="Whitman W."/>
        </authorList>
    </citation>
    <scope>NUCLEOTIDE SEQUENCE [LARGE SCALE GENOMIC DNA]</scope>
    <source>
        <strain evidence="13 14">SCZa-39</strain>
    </source>
</reference>
<feature type="transmembrane region" description="Helical" evidence="12">
    <location>
        <begin position="281"/>
        <end position="299"/>
    </location>
</feature>
<accession>A0ABX5KWA3</accession>
<evidence type="ECO:0000313" key="14">
    <source>
        <dbReference type="Proteomes" id="UP000245712"/>
    </source>
</evidence>
<gene>
    <name evidence="13" type="ORF">C7402_104362</name>
</gene>
<keyword evidence="3" id="KW-1003">Cell membrane</keyword>
<dbReference type="PANTHER" id="PTHR32196">
    <property type="entry name" value="ABC TRANSPORTER PERMEASE PROTEIN YPHD-RELATED-RELATED"/>
    <property type="match status" value="1"/>
</dbReference>
<sequence length="440" mass="45237">MKGTIMSKTIHGAPQPANQDAAKDATKGDAKPDSLLDRSDVRVKHASGVGESLSAFVDRVRSGDLGSLPVIAGLVIIWTVFTSLNPVFLSADNLVNMLFDCSTVGVISLGIVCVLLVGQIDLSVGSMSGFASALVGTLWVNDGWPVLLAIVAAIAVGAVIGALYALLLNWIGMPSFVSTLAGLLAILGMQLYVLGSTGSINLPYGSTMVNFGQLMVIPALVSHLIALLPGLVLLLLGMRTRARRHAARLSASSVGSLIARALAITVFLEIVVAYLNRGRGVPLMFGLFLGLAVAMQYALSRTRWGRSMNAVGGNHEAARRAGIKVGAIYTSAFVLCASLAALGGVLTAARLASASQQAGTGDVNLNAIAAAVIGGTSLFGGRGSAWSAVLGIIVIQSIASGLTLLNLSSSLRFMITGAVLAIAVIVDSLARQSRVTHGRA</sequence>
<feature type="transmembrane region" description="Helical" evidence="12">
    <location>
        <begin position="327"/>
        <end position="351"/>
    </location>
</feature>
<comment type="subcellular location">
    <subcellularLocation>
        <location evidence="1">Cell membrane</location>
        <topology evidence="1">Multi-pass membrane protein</topology>
    </subcellularLocation>
</comment>
<keyword evidence="5" id="KW-0762">Sugar transport</keyword>
<protein>
    <recommendedName>
        <fullName evidence="10">Xylose transport system permease protein XylH</fullName>
    </recommendedName>
</protein>
<dbReference type="EMBL" id="QEOB01000004">
    <property type="protein sequence ID" value="PVX85118.1"/>
    <property type="molecule type" value="Genomic_DNA"/>
</dbReference>
<feature type="transmembrane region" description="Helical" evidence="12">
    <location>
        <begin position="257"/>
        <end position="275"/>
    </location>
</feature>
<feature type="transmembrane region" description="Helical" evidence="12">
    <location>
        <begin position="388"/>
        <end position="405"/>
    </location>
</feature>
<keyword evidence="7 12" id="KW-1133">Transmembrane helix</keyword>
<feature type="transmembrane region" description="Helical" evidence="12">
    <location>
        <begin position="68"/>
        <end position="88"/>
    </location>
</feature>
<comment type="caution">
    <text evidence="13">The sequence shown here is derived from an EMBL/GenBank/DDBJ whole genome shotgun (WGS) entry which is preliminary data.</text>
</comment>
<keyword evidence="8 12" id="KW-0472">Membrane</keyword>
<proteinExistence type="predicted"/>
<feature type="compositionally biased region" description="Basic and acidic residues" evidence="11">
    <location>
        <begin position="21"/>
        <end position="34"/>
    </location>
</feature>
<evidence type="ECO:0000256" key="3">
    <source>
        <dbReference type="ARBA" id="ARBA00022475"/>
    </source>
</evidence>
<feature type="region of interest" description="Disordered" evidence="11">
    <location>
        <begin position="1"/>
        <end position="34"/>
    </location>
</feature>
<dbReference type="Pfam" id="PF02653">
    <property type="entry name" value="BPD_transp_2"/>
    <property type="match status" value="1"/>
</dbReference>